<name>A0AA39LHR0_9BILA</name>
<proteinExistence type="predicted"/>
<comment type="caution">
    <text evidence="2">The sequence shown here is derived from an EMBL/GenBank/DDBJ whole genome shotgun (WGS) entry which is preliminary data.</text>
</comment>
<dbReference type="Proteomes" id="UP001175271">
    <property type="component" value="Unassembled WGS sequence"/>
</dbReference>
<sequence>MAKLTLALLFVCLIVFVVSAQQLQQQPEIVEIQEEVPSSRVKRWGYGGYGPYGGFGPYGHGPGTTVIKKVIIHRPGYGGYGGGYGGYYGGGWGHPYYG</sequence>
<evidence type="ECO:0000313" key="2">
    <source>
        <dbReference type="EMBL" id="KAK0397712.1"/>
    </source>
</evidence>
<feature type="signal peptide" evidence="1">
    <location>
        <begin position="1"/>
        <end position="20"/>
    </location>
</feature>
<reference evidence="2" key="1">
    <citation type="submission" date="2023-06" db="EMBL/GenBank/DDBJ databases">
        <title>Genomic analysis of the entomopathogenic nematode Steinernema hermaphroditum.</title>
        <authorList>
            <person name="Schwarz E.M."/>
            <person name="Heppert J.K."/>
            <person name="Baniya A."/>
            <person name="Schwartz H.T."/>
            <person name="Tan C.-H."/>
            <person name="Antoshechkin I."/>
            <person name="Sternberg P.W."/>
            <person name="Goodrich-Blair H."/>
            <person name="Dillman A.R."/>
        </authorList>
    </citation>
    <scope>NUCLEOTIDE SEQUENCE</scope>
    <source>
        <strain evidence="2">PS9179</strain>
        <tissue evidence="2">Whole animal</tissue>
    </source>
</reference>
<feature type="chain" id="PRO_5041421917" evidence="1">
    <location>
        <begin position="21"/>
        <end position="98"/>
    </location>
</feature>
<keyword evidence="1" id="KW-0732">Signal</keyword>
<keyword evidence="3" id="KW-1185">Reference proteome</keyword>
<accession>A0AA39LHR0</accession>
<dbReference type="EMBL" id="JAUCMV010000005">
    <property type="protein sequence ID" value="KAK0397712.1"/>
    <property type="molecule type" value="Genomic_DNA"/>
</dbReference>
<dbReference type="AlphaFoldDB" id="A0AA39LHR0"/>
<organism evidence="2 3">
    <name type="scientific">Steinernema hermaphroditum</name>
    <dbReference type="NCBI Taxonomy" id="289476"/>
    <lineage>
        <taxon>Eukaryota</taxon>
        <taxon>Metazoa</taxon>
        <taxon>Ecdysozoa</taxon>
        <taxon>Nematoda</taxon>
        <taxon>Chromadorea</taxon>
        <taxon>Rhabditida</taxon>
        <taxon>Tylenchina</taxon>
        <taxon>Panagrolaimomorpha</taxon>
        <taxon>Strongyloidoidea</taxon>
        <taxon>Steinernematidae</taxon>
        <taxon>Steinernema</taxon>
    </lineage>
</organism>
<gene>
    <name evidence="2" type="ORF">QR680_002235</name>
</gene>
<evidence type="ECO:0000313" key="3">
    <source>
        <dbReference type="Proteomes" id="UP001175271"/>
    </source>
</evidence>
<protein>
    <submittedName>
        <fullName evidence="2">Uncharacterized protein</fullName>
    </submittedName>
</protein>
<evidence type="ECO:0000256" key="1">
    <source>
        <dbReference type="SAM" id="SignalP"/>
    </source>
</evidence>